<dbReference type="EMBL" id="CP014504">
    <property type="protein sequence ID" value="AMQ00096.1"/>
    <property type="molecule type" value="Genomic_DNA"/>
</dbReference>
<dbReference type="InterPro" id="IPR001387">
    <property type="entry name" value="Cro/C1-type_HTH"/>
</dbReference>
<dbReference type="KEGG" id="pcm:AY601_3225"/>
<evidence type="ECO:0000313" key="3">
    <source>
        <dbReference type="Proteomes" id="UP000071561"/>
    </source>
</evidence>
<organism evidence="2 3">
    <name type="scientific">Pedobacter cryoconitis</name>
    <dbReference type="NCBI Taxonomy" id="188932"/>
    <lineage>
        <taxon>Bacteria</taxon>
        <taxon>Pseudomonadati</taxon>
        <taxon>Bacteroidota</taxon>
        <taxon>Sphingobacteriia</taxon>
        <taxon>Sphingobacteriales</taxon>
        <taxon>Sphingobacteriaceae</taxon>
        <taxon>Pedobacter</taxon>
    </lineage>
</organism>
<keyword evidence="3" id="KW-1185">Reference proteome</keyword>
<dbReference type="PATRIC" id="fig|188932.3.peg.3360"/>
<sequence>MSIARDKKREDFDVTIAPSDGHKWSKEEKALMEERAQLLHSKRSPERIIRNQMLAVLYRMEEYVQNDKIILEERMTIEDFVMTFCSVLGLGKTQFATYLDTDVSNLNKYLKGQRSFNKDLAMKLSNFFHIPIDLWLQVQLKNDLIAFHEEEKLAEKYSKYDYEKVLKMA</sequence>
<dbReference type="Gene3D" id="1.10.260.40">
    <property type="entry name" value="lambda repressor-like DNA-binding domains"/>
    <property type="match status" value="1"/>
</dbReference>
<accession>A0A127VFG7</accession>
<evidence type="ECO:0000259" key="1">
    <source>
        <dbReference type="PROSITE" id="PS50943"/>
    </source>
</evidence>
<reference evidence="2 3" key="1">
    <citation type="submission" date="2016-03" db="EMBL/GenBank/DDBJ databases">
        <title>Complete genome sequence of Pedobacter cryoconitis PAMC 27485.</title>
        <authorList>
            <person name="Lee J."/>
            <person name="Kim O.-S."/>
        </authorList>
    </citation>
    <scope>NUCLEOTIDE SEQUENCE [LARGE SCALE GENOMIC DNA]</scope>
    <source>
        <strain evidence="2 3">PAMC 27485</strain>
    </source>
</reference>
<gene>
    <name evidence="2" type="ORF">AY601_3225</name>
</gene>
<dbReference type="GO" id="GO:0003677">
    <property type="term" value="F:DNA binding"/>
    <property type="evidence" value="ECO:0007669"/>
    <property type="project" value="InterPro"/>
</dbReference>
<dbReference type="OrthoDB" id="672239at2"/>
<dbReference type="RefSeq" id="WP_068402819.1">
    <property type="nucleotide sequence ID" value="NZ_CP014504.1"/>
</dbReference>
<protein>
    <recommendedName>
        <fullName evidence="1">HTH cro/C1-type domain-containing protein</fullName>
    </recommendedName>
</protein>
<dbReference type="InterPro" id="IPR010982">
    <property type="entry name" value="Lambda_DNA-bd_dom_sf"/>
</dbReference>
<feature type="domain" description="HTH cro/C1-type" evidence="1">
    <location>
        <begin position="88"/>
        <end position="135"/>
    </location>
</feature>
<evidence type="ECO:0000313" key="2">
    <source>
        <dbReference type="EMBL" id="AMQ00096.1"/>
    </source>
</evidence>
<proteinExistence type="predicted"/>
<dbReference type="PROSITE" id="PS50943">
    <property type="entry name" value="HTH_CROC1"/>
    <property type="match status" value="1"/>
</dbReference>
<dbReference type="Proteomes" id="UP000071561">
    <property type="component" value="Chromosome"/>
</dbReference>
<name>A0A127VFG7_9SPHI</name>
<dbReference type="Pfam" id="PF01381">
    <property type="entry name" value="HTH_3"/>
    <property type="match status" value="1"/>
</dbReference>
<dbReference type="AlphaFoldDB" id="A0A127VFG7"/>
<dbReference type="SUPFAM" id="SSF47413">
    <property type="entry name" value="lambda repressor-like DNA-binding domains"/>
    <property type="match status" value="1"/>
</dbReference>